<comment type="caution">
    <text evidence="2">The sequence shown here is derived from an EMBL/GenBank/DDBJ whole genome shotgun (WGS) entry which is preliminary data.</text>
</comment>
<evidence type="ECO:0000256" key="1">
    <source>
        <dbReference type="SAM" id="MobiDB-lite"/>
    </source>
</evidence>
<proteinExistence type="predicted"/>
<reference evidence="2 3" key="1">
    <citation type="submission" date="2015-12" db="EMBL/GenBank/DDBJ databases">
        <title>Genome sequence of Thalassospira lucentensis MCCC 1A02072.</title>
        <authorList>
            <person name="Lu L."/>
            <person name="Lai Q."/>
            <person name="Shao Z."/>
            <person name="Qian P."/>
        </authorList>
    </citation>
    <scope>NUCLEOTIDE SEQUENCE [LARGE SCALE GENOMIC DNA]</scope>
    <source>
        <strain evidence="2 3">MCCC 1A02072</strain>
    </source>
</reference>
<gene>
    <name evidence="2" type="ORF">AUP42_15425</name>
</gene>
<dbReference type="EMBL" id="LPVY01000005">
    <property type="protein sequence ID" value="KZB66913.1"/>
    <property type="molecule type" value="Genomic_DNA"/>
</dbReference>
<evidence type="ECO:0000313" key="3">
    <source>
        <dbReference type="Proteomes" id="UP000076335"/>
    </source>
</evidence>
<feature type="compositionally biased region" description="Pro residues" evidence="1">
    <location>
        <begin position="69"/>
        <end position="78"/>
    </location>
</feature>
<sequence>MDPGFAERGSNGSSGGIGLRPVGGGQVGVSMPEVRLLVKMANARGLSGRRGGREPDDGPLATVAGGPSFVPPPGKPAI</sequence>
<feature type="region of interest" description="Disordered" evidence="1">
    <location>
        <begin position="1"/>
        <end position="25"/>
    </location>
</feature>
<name>A0A154L8R9_9PROT</name>
<feature type="compositionally biased region" description="Gly residues" evidence="1">
    <location>
        <begin position="12"/>
        <end position="25"/>
    </location>
</feature>
<evidence type="ECO:0000313" key="2">
    <source>
        <dbReference type="EMBL" id="KZB66913.1"/>
    </source>
</evidence>
<organism evidence="2 3">
    <name type="scientific">Thalassospira lucentensis</name>
    <dbReference type="NCBI Taxonomy" id="168935"/>
    <lineage>
        <taxon>Bacteria</taxon>
        <taxon>Pseudomonadati</taxon>
        <taxon>Pseudomonadota</taxon>
        <taxon>Alphaproteobacteria</taxon>
        <taxon>Rhodospirillales</taxon>
        <taxon>Thalassospiraceae</taxon>
        <taxon>Thalassospira</taxon>
    </lineage>
</organism>
<feature type="region of interest" description="Disordered" evidence="1">
    <location>
        <begin position="45"/>
        <end position="78"/>
    </location>
</feature>
<dbReference type="Proteomes" id="UP000076335">
    <property type="component" value="Unassembled WGS sequence"/>
</dbReference>
<accession>A0A154L8R9</accession>
<dbReference type="AlphaFoldDB" id="A0A154L8R9"/>
<protein>
    <submittedName>
        <fullName evidence="2">Uncharacterized protein</fullName>
    </submittedName>
</protein>